<dbReference type="PRINTS" id="PR00303">
    <property type="entry name" value="SECYTRNLCASE"/>
</dbReference>
<gene>
    <name evidence="2" type="ORF">GIW81_02955</name>
</gene>
<dbReference type="Pfam" id="PF00344">
    <property type="entry name" value="SecY"/>
    <property type="match status" value="1"/>
</dbReference>
<accession>A0A6I3KKN7</accession>
<dbReference type="GO" id="GO:0016020">
    <property type="term" value="C:membrane"/>
    <property type="evidence" value="ECO:0007669"/>
    <property type="project" value="InterPro"/>
</dbReference>
<keyword evidence="1" id="KW-1133">Transmembrane helix</keyword>
<feature type="transmembrane region" description="Helical" evidence="1">
    <location>
        <begin position="93"/>
        <end position="116"/>
    </location>
</feature>
<organism evidence="2 3">
    <name type="scientific">Hyphomicrobium album</name>
    <dbReference type="NCBI Taxonomy" id="2665159"/>
    <lineage>
        <taxon>Bacteria</taxon>
        <taxon>Pseudomonadati</taxon>
        <taxon>Pseudomonadota</taxon>
        <taxon>Alphaproteobacteria</taxon>
        <taxon>Hyphomicrobiales</taxon>
        <taxon>Hyphomicrobiaceae</taxon>
        <taxon>Hyphomicrobium</taxon>
    </lineage>
</organism>
<feature type="transmembrane region" description="Helical" evidence="1">
    <location>
        <begin position="128"/>
        <end position="149"/>
    </location>
</feature>
<feature type="transmembrane region" description="Helical" evidence="1">
    <location>
        <begin position="12"/>
        <end position="30"/>
    </location>
</feature>
<name>A0A6I3KKN7_9HYPH</name>
<evidence type="ECO:0000313" key="2">
    <source>
        <dbReference type="EMBL" id="MTD93291.1"/>
    </source>
</evidence>
<dbReference type="Proteomes" id="UP000440694">
    <property type="component" value="Unassembled WGS sequence"/>
</dbReference>
<reference evidence="2 3" key="1">
    <citation type="submission" date="2019-11" db="EMBL/GenBank/DDBJ databases">
        <title>Identification of a novel strain.</title>
        <authorList>
            <person name="Xu Q."/>
            <person name="Wang G."/>
        </authorList>
    </citation>
    <scope>NUCLEOTIDE SEQUENCE [LARGE SCALE GENOMIC DNA]</scope>
    <source>
        <strain evidence="3">xq</strain>
    </source>
</reference>
<feature type="transmembrane region" description="Helical" evidence="1">
    <location>
        <begin position="327"/>
        <end position="349"/>
    </location>
</feature>
<feature type="transmembrane region" description="Helical" evidence="1">
    <location>
        <begin position="50"/>
        <end position="72"/>
    </location>
</feature>
<keyword evidence="1" id="KW-0812">Transmembrane</keyword>
<sequence length="359" mass="37169">MHTPDRGLYGRLGVTLLVLLAYCVGCQLPLPGLDTQKIGLLYEGGGTATARVSVLALGIMPLISALILLELVKLAAPELRTWERAAPRNQRRYGYVAVGLALVMALVQSAGIASALEQVTALVPEPGTTFRAVAIATLMAGTALVIAFANIIDRAGLGSGIWIMFLAPALAELPRTIAGMAVLYRSGEYSFELILAGLAIAVLTVGGVVRLLMAARGAEAVASTCIWTPLLSYSLLPWLLFPIGLIATLSADGAVTLMTSGPLRFIVLAVLVVLVSALSLRSFARTGQMSPIPAAIIGLTLTAVVVATEIMQSYFFAVPPLGSTDLVVATVVAMTILGQWGGVGSGALAQDGPPVSPRA</sequence>
<feature type="transmembrane region" description="Helical" evidence="1">
    <location>
        <begin position="190"/>
        <end position="213"/>
    </location>
</feature>
<feature type="transmembrane region" description="Helical" evidence="1">
    <location>
        <begin position="261"/>
        <end position="280"/>
    </location>
</feature>
<evidence type="ECO:0000313" key="3">
    <source>
        <dbReference type="Proteomes" id="UP000440694"/>
    </source>
</evidence>
<evidence type="ECO:0008006" key="4">
    <source>
        <dbReference type="Google" id="ProtNLM"/>
    </source>
</evidence>
<protein>
    <recommendedName>
        <fullName evidence="4">Preprotein translocase subunit SecY</fullName>
    </recommendedName>
</protein>
<dbReference type="AlphaFoldDB" id="A0A6I3KKN7"/>
<proteinExistence type="predicted"/>
<evidence type="ECO:0000256" key="1">
    <source>
        <dbReference type="SAM" id="Phobius"/>
    </source>
</evidence>
<keyword evidence="1" id="KW-0472">Membrane</keyword>
<feature type="transmembrane region" description="Helical" evidence="1">
    <location>
        <begin position="161"/>
        <end position="184"/>
    </location>
</feature>
<dbReference type="GO" id="GO:0015031">
    <property type="term" value="P:protein transport"/>
    <property type="evidence" value="ECO:0007669"/>
    <property type="project" value="InterPro"/>
</dbReference>
<dbReference type="Gene3D" id="1.10.3370.10">
    <property type="entry name" value="SecY subunit domain"/>
    <property type="match status" value="1"/>
</dbReference>
<dbReference type="InterPro" id="IPR023201">
    <property type="entry name" value="SecY_dom_sf"/>
</dbReference>
<dbReference type="InterPro" id="IPR002208">
    <property type="entry name" value="SecY/SEC61-alpha"/>
</dbReference>
<dbReference type="SUPFAM" id="SSF103491">
    <property type="entry name" value="Preprotein translocase SecY subunit"/>
    <property type="match status" value="1"/>
</dbReference>
<keyword evidence="3" id="KW-1185">Reference proteome</keyword>
<feature type="transmembrane region" description="Helical" evidence="1">
    <location>
        <begin position="292"/>
        <end position="315"/>
    </location>
</feature>
<comment type="caution">
    <text evidence="2">The sequence shown here is derived from an EMBL/GenBank/DDBJ whole genome shotgun (WGS) entry which is preliminary data.</text>
</comment>
<feature type="transmembrane region" description="Helical" evidence="1">
    <location>
        <begin position="225"/>
        <end position="249"/>
    </location>
</feature>
<dbReference type="RefSeq" id="WP_154737845.1">
    <property type="nucleotide sequence ID" value="NZ_WMBQ01000001.1"/>
</dbReference>
<dbReference type="EMBL" id="WMBQ01000001">
    <property type="protein sequence ID" value="MTD93291.1"/>
    <property type="molecule type" value="Genomic_DNA"/>
</dbReference>